<evidence type="ECO:0000313" key="5">
    <source>
        <dbReference type="EMBL" id="MBB3117573.1"/>
    </source>
</evidence>
<evidence type="ECO:0000259" key="4">
    <source>
        <dbReference type="Pfam" id="PF25973"/>
    </source>
</evidence>
<dbReference type="InterPro" id="IPR058792">
    <property type="entry name" value="Beta-barrel_RND_2"/>
</dbReference>
<protein>
    <submittedName>
        <fullName evidence="5">RND family efflux transporter MFP subunit</fullName>
    </submittedName>
</protein>
<organism evidence="5 6">
    <name type="scientific">Pseudoduganella violacea</name>
    <dbReference type="NCBI Taxonomy" id="1715466"/>
    <lineage>
        <taxon>Bacteria</taxon>
        <taxon>Pseudomonadati</taxon>
        <taxon>Pseudomonadota</taxon>
        <taxon>Betaproteobacteria</taxon>
        <taxon>Burkholderiales</taxon>
        <taxon>Oxalobacteraceae</taxon>
        <taxon>Telluria group</taxon>
        <taxon>Pseudoduganella</taxon>
    </lineage>
</organism>
<dbReference type="Pfam" id="PF25954">
    <property type="entry name" value="Beta-barrel_RND_2"/>
    <property type="match status" value="1"/>
</dbReference>
<dbReference type="Gene3D" id="2.40.30.170">
    <property type="match status" value="1"/>
</dbReference>
<feature type="region of interest" description="Disordered" evidence="2">
    <location>
        <begin position="376"/>
        <end position="398"/>
    </location>
</feature>
<dbReference type="InterPro" id="IPR058647">
    <property type="entry name" value="BSH_CzcB-like"/>
</dbReference>
<sequence>MGKLSRMIWPALLCVGVGVAAVGAWLGRPGQPIKTAPAAAPAEAVLTLAAAEVATATLRPLPALLPISGSLVARQRATVRAKVNAEVRGSLLAEGVAVRAGQVLLQLDTADLRAQLAMQRALRQEAQARLALAQRQHASSTQLQAQQFISQHAYDTTHSNEELARAALGAADARLEIAQRALDDATVRAPYAGIVSKRFVQAGDKVAPDTPLFAIVDLEHLVLEAAVPASDIARVRAGQQVDFTVDGHAGRRFSGTVARVNPETEAGARAMLVYIEVHNRDRALSAGMFAQGSIALAPDTPSLLVPSAALRRQGNATVVYRIEQGRLLAQTVQTRLDGTSQGWTAITAGLAPGARIVGVRLDGLKTGRRVRLADDGAAAAAVPVPPPAPAASRAPEQG</sequence>
<dbReference type="RefSeq" id="WP_183439502.1">
    <property type="nucleotide sequence ID" value="NZ_JACHXD010000001.1"/>
</dbReference>
<evidence type="ECO:0000313" key="6">
    <source>
        <dbReference type="Proteomes" id="UP000541535"/>
    </source>
</evidence>
<gene>
    <name evidence="5" type="ORF">FHS03_000592</name>
</gene>
<dbReference type="AlphaFoldDB" id="A0A7W5B6Z6"/>
<keyword evidence="6" id="KW-1185">Reference proteome</keyword>
<evidence type="ECO:0000256" key="2">
    <source>
        <dbReference type="SAM" id="MobiDB-lite"/>
    </source>
</evidence>
<dbReference type="Pfam" id="PF25973">
    <property type="entry name" value="BSH_CzcB"/>
    <property type="match status" value="1"/>
</dbReference>
<dbReference type="SUPFAM" id="SSF111369">
    <property type="entry name" value="HlyD-like secretion proteins"/>
    <property type="match status" value="1"/>
</dbReference>
<dbReference type="Proteomes" id="UP000541535">
    <property type="component" value="Unassembled WGS sequence"/>
</dbReference>
<dbReference type="PANTHER" id="PTHR30469:SF15">
    <property type="entry name" value="HLYD FAMILY OF SECRETION PROTEINS"/>
    <property type="match status" value="1"/>
</dbReference>
<dbReference type="Gene3D" id="1.10.287.470">
    <property type="entry name" value="Helix hairpin bin"/>
    <property type="match status" value="1"/>
</dbReference>
<name>A0A7W5B6Z6_9BURK</name>
<feature type="domain" description="CusB-like beta-barrel" evidence="3">
    <location>
        <begin position="223"/>
        <end position="295"/>
    </location>
</feature>
<comment type="caution">
    <text evidence="5">The sequence shown here is derived from an EMBL/GenBank/DDBJ whole genome shotgun (WGS) entry which is preliminary data.</text>
</comment>
<comment type="similarity">
    <text evidence="1">Belongs to the membrane fusion protein (MFP) (TC 8.A.1) family.</text>
</comment>
<dbReference type="NCBIfam" id="TIGR01730">
    <property type="entry name" value="RND_mfp"/>
    <property type="match status" value="1"/>
</dbReference>
<reference evidence="5 6" key="1">
    <citation type="submission" date="2020-08" db="EMBL/GenBank/DDBJ databases">
        <title>Genomic Encyclopedia of Type Strains, Phase III (KMG-III): the genomes of soil and plant-associated and newly described type strains.</title>
        <authorList>
            <person name="Whitman W."/>
        </authorList>
    </citation>
    <scope>NUCLEOTIDE SEQUENCE [LARGE SCALE GENOMIC DNA]</scope>
    <source>
        <strain evidence="5 6">CECT 8897</strain>
    </source>
</reference>
<dbReference type="Gene3D" id="2.40.420.20">
    <property type="match status" value="1"/>
</dbReference>
<evidence type="ECO:0000256" key="1">
    <source>
        <dbReference type="ARBA" id="ARBA00009477"/>
    </source>
</evidence>
<feature type="domain" description="CzcB-like barrel-sandwich hybrid" evidence="4">
    <location>
        <begin position="77"/>
        <end position="217"/>
    </location>
</feature>
<dbReference type="InterPro" id="IPR006143">
    <property type="entry name" value="RND_pump_MFP"/>
</dbReference>
<dbReference type="GO" id="GO:0015562">
    <property type="term" value="F:efflux transmembrane transporter activity"/>
    <property type="evidence" value="ECO:0007669"/>
    <property type="project" value="TreeGrafter"/>
</dbReference>
<dbReference type="PANTHER" id="PTHR30469">
    <property type="entry name" value="MULTIDRUG RESISTANCE PROTEIN MDTA"/>
    <property type="match status" value="1"/>
</dbReference>
<accession>A0A7W5B6Z6</accession>
<dbReference type="GO" id="GO:1990281">
    <property type="term" value="C:efflux pump complex"/>
    <property type="evidence" value="ECO:0007669"/>
    <property type="project" value="TreeGrafter"/>
</dbReference>
<evidence type="ECO:0000259" key="3">
    <source>
        <dbReference type="Pfam" id="PF25954"/>
    </source>
</evidence>
<dbReference type="FunFam" id="2.40.30.170:FF:000010">
    <property type="entry name" value="Efflux RND transporter periplasmic adaptor subunit"/>
    <property type="match status" value="1"/>
</dbReference>
<dbReference type="Gene3D" id="2.40.50.100">
    <property type="match status" value="1"/>
</dbReference>
<dbReference type="EMBL" id="JACHXD010000001">
    <property type="protein sequence ID" value="MBB3117573.1"/>
    <property type="molecule type" value="Genomic_DNA"/>
</dbReference>
<proteinExistence type="inferred from homology"/>